<dbReference type="Proteomes" id="UP000886885">
    <property type="component" value="Chromosome 19D"/>
</dbReference>
<protein>
    <recommendedName>
        <fullName evidence="4">RING-CH-type domain-containing protein</fullName>
    </recommendedName>
</protein>
<dbReference type="PANTHER" id="PTHR23012:SF176">
    <property type="entry name" value="OS01G0894600 PROTEIN"/>
    <property type="match status" value="1"/>
</dbReference>
<dbReference type="AlphaFoldDB" id="A0A8X7XT65"/>
<comment type="caution">
    <text evidence="2">The sequence shown here is derived from an EMBL/GenBank/DDBJ whole genome shotgun (WGS) entry which is preliminary data.</text>
</comment>
<evidence type="ECO:0000256" key="1">
    <source>
        <dbReference type="SAM" id="MobiDB-lite"/>
    </source>
</evidence>
<proteinExistence type="predicted"/>
<dbReference type="InterPro" id="IPR033275">
    <property type="entry name" value="MARCH-like"/>
</dbReference>
<dbReference type="GO" id="GO:0004842">
    <property type="term" value="F:ubiquitin-protein transferase activity"/>
    <property type="evidence" value="ECO:0007669"/>
    <property type="project" value="TreeGrafter"/>
</dbReference>
<evidence type="ECO:0000313" key="3">
    <source>
        <dbReference type="Proteomes" id="UP000886885"/>
    </source>
</evidence>
<dbReference type="EMBL" id="JAAWWB010000038">
    <property type="protein sequence ID" value="KAG6737986.1"/>
    <property type="molecule type" value="Genomic_DNA"/>
</dbReference>
<dbReference type="OrthoDB" id="264354at2759"/>
<evidence type="ECO:0000313" key="2">
    <source>
        <dbReference type="EMBL" id="KAG6737986.1"/>
    </source>
</evidence>
<reference evidence="2" key="1">
    <citation type="journal article" date="2020" name="bioRxiv">
        <title>Hybrid origin of Populus tomentosa Carr. identified through genome sequencing and phylogenomic analysis.</title>
        <authorList>
            <person name="An X."/>
            <person name="Gao K."/>
            <person name="Chen Z."/>
            <person name="Li J."/>
            <person name="Yang X."/>
            <person name="Yang X."/>
            <person name="Zhou J."/>
            <person name="Guo T."/>
            <person name="Zhao T."/>
            <person name="Huang S."/>
            <person name="Miao D."/>
            <person name="Khan W.U."/>
            <person name="Rao P."/>
            <person name="Ye M."/>
            <person name="Lei B."/>
            <person name="Liao W."/>
            <person name="Wang J."/>
            <person name="Ji L."/>
            <person name="Li Y."/>
            <person name="Guo B."/>
            <person name="Mustafa N.S."/>
            <person name="Li S."/>
            <person name="Yun Q."/>
            <person name="Keller S.R."/>
            <person name="Mao J."/>
            <person name="Zhang R."/>
            <person name="Strauss S.H."/>
        </authorList>
    </citation>
    <scope>NUCLEOTIDE SEQUENCE</scope>
    <source>
        <strain evidence="2">GM15</strain>
        <tissue evidence="2">Leaf</tissue>
    </source>
</reference>
<dbReference type="PANTHER" id="PTHR23012">
    <property type="entry name" value="RING/FYVE/PHD ZINC FINGER DOMAIN-CONTAINING"/>
    <property type="match status" value="1"/>
</dbReference>
<keyword evidence="3" id="KW-1185">Reference proteome</keyword>
<dbReference type="GO" id="GO:0016020">
    <property type="term" value="C:membrane"/>
    <property type="evidence" value="ECO:0007669"/>
    <property type="project" value="TreeGrafter"/>
</dbReference>
<organism evidence="2 3">
    <name type="scientific">Populus tomentosa</name>
    <name type="common">Chinese white poplar</name>
    <dbReference type="NCBI Taxonomy" id="118781"/>
    <lineage>
        <taxon>Eukaryota</taxon>
        <taxon>Viridiplantae</taxon>
        <taxon>Streptophyta</taxon>
        <taxon>Embryophyta</taxon>
        <taxon>Tracheophyta</taxon>
        <taxon>Spermatophyta</taxon>
        <taxon>Magnoliopsida</taxon>
        <taxon>eudicotyledons</taxon>
        <taxon>Gunneridae</taxon>
        <taxon>Pentapetalae</taxon>
        <taxon>rosids</taxon>
        <taxon>fabids</taxon>
        <taxon>Malpighiales</taxon>
        <taxon>Salicaceae</taxon>
        <taxon>Saliceae</taxon>
        <taxon>Populus</taxon>
    </lineage>
</organism>
<dbReference type="InterPro" id="IPR022143">
    <property type="entry name" value="DUF3675"/>
</dbReference>
<sequence length="354" mass="39344">MVDDLMVCVDRIIVASSCFEPVNNGERERNGEATSKDGNVKESVGSVKGNEEGSSCSLKKVEMVECRICQEEDEVLALEAPCSCNGTLKLKVAFFLFYGVLSGCWFLRSLPVWELYIALVSKFELQFSEHDDALRIGYVLRFKVGVFSCMLSACGLPLCIEQSRWAASPIVLVSKCCSFKCVRVVPLMLIINFGIQDISCPNARLLIESASRDGATKKVTLPVKSAIRQGVLQAITAVLFTSYISRRCDRENEKQAWGHHIDLHDSHLLALEHQLLQSEYEDYAVTNTSSLACLRSVALILLIILLLRQALMVTRDSGMVQETSSFFGVSYGAPKRSDTLVNMHVHALHKHPYP</sequence>
<evidence type="ECO:0008006" key="4">
    <source>
        <dbReference type="Google" id="ProtNLM"/>
    </source>
</evidence>
<dbReference type="Pfam" id="PF12428">
    <property type="entry name" value="DUF3675"/>
    <property type="match status" value="1"/>
</dbReference>
<gene>
    <name evidence="2" type="ORF">POTOM_059521</name>
</gene>
<name>A0A8X7XT65_POPTO</name>
<feature type="compositionally biased region" description="Basic and acidic residues" evidence="1">
    <location>
        <begin position="26"/>
        <end position="40"/>
    </location>
</feature>
<accession>A0A8X7XT65</accession>
<dbReference type="GO" id="GO:0016567">
    <property type="term" value="P:protein ubiquitination"/>
    <property type="evidence" value="ECO:0007669"/>
    <property type="project" value="TreeGrafter"/>
</dbReference>
<feature type="region of interest" description="Disordered" evidence="1">
    <location>
        <begin position="26"/>
        <end position="53"/>
    </location>
</feature>